<keyword evidence="2" id="KW-1185">Reference proteome</keyword>
<dbReference type="Proteomes" id="UP000053372">
    <property type="component" value="Unassembled WGS sequence"/>
</dbReference>
<comment type="caution">
    <text evidence="1">The sequence shown here is derived from an EMBL/GenBank/DDBJ whole genome shotgun (WGS) entry which is preliminary data.</text>
</comment>
<sequence length="144" mass="16924">MVISNIIEDNCKTKYILTFGYGNRKDYKEFVDYLEKYNVSFVVDVRFRPRAWSRKWYGDQVEKLCVSKNIKYISKPALGNTSGNAKWEPPDKKEAQKSLQEVAKFAVNGNILLMCAEKDWRRCHRTEVAEKLEELIQISIQHLE</sequence>
<gene>
    <name evidence="1" type="ORF">BC008_38630</name>
</gene>
<dbReference type="PANTHER" id="PTHR39337">
    <property type="entry name" value="BLR5642 PROTEIN"/>
    <property type="match status" value="1"/>
</dbReference>
<organism evidence="1 2">
    <name type="scientific">Mastigocoleus testarum BC008</name>
    <dbReference type="NCBI Taxonomy" id="371196"/>
    <lineage>
        <taxon>Bacteria</taxon>
        <taxon>Bacillati</taxon>
        <taxon>Cyanobacteriota</taxon>
        <taxon>Cyanophyceae</taxon>
        <taxon>Nostocales</taxon>
        <taxon>Hapalosiphonaceae</taxon>
        <taxon>Mastigocoleus</taxon>
    </lineage>
</organism>
<dbReference type="OrthoDB" id="484875at2"/>
<dbReference type="Pfam" id="PF04343">
    <property type="entry name" value="DUF488"/>
    <property type="match status" value="1"/>
</dbReference>
<evidence type="ECO:0008006" key="3">
    <source>
        <dbReference type="Google" id="ProtNLM"/>
    </source>
</evidence>
<protein>
    <recommendedName>
        <fullName evidence="3">DUF488 domain-containing protein</fullName>
    </recommendedName>
</protein>
<evidence type="ECO:0000313" key="1">
    <source>
        <dbReference type="EMBL" id="KST62742.1"/>
    </source>
</evidence>
<dbReference type="EMBL" id="LMTZ01000151">
    <property type="protein sequence ID" value="KST62742.1"/>
    <property type="molecule type" value="Genomic_DNA"/>
</dbReference>
<name>A0A0V7ZES5_9CYAN</name>
<dbReference type="InterPro" id="IPR007438">
    <property type="entry name" value="DUF488"/>
</dbReference>
<accession>A0A0V7ZES5</accession>
<reference evidence="1 2" key="1">
    <citation type="journal article" date="2015" name="Genome Announc.">
        <title>Draft Genome of the Euendolithic (true boring) Cyanobacterium Mastigocoleus testarum strain BC008.</title>
        <authorList>
            <person name="Guida B.S."/>
            <person name="Garcia-Pichel F."/>
        </authorList>
    </citation>
    <scope>NUCLEOTIDE SEQUENCE [LARGE SCALE GENOMIC DNA]</scope>
    <source>
        <strain evidence="1 2">BC008</strain>
    </source>
</reference>
<evidence type="ECO:0000313" key="2">
    <source>
        <dbReference type="Proteomes" id="UP000053372"/>
    </source>
</evidence>
<dbReference type="AlphaFoldDB" id="A0A0V7ZES5"/>
<dbReference type="PANTHER" id="PTHR39337:SF1">
    <property type="entry name" value="BLR5642 PROTEIN"/>
    <property type="match status" value="1"/>
</dbReference>
<proteinExistence type="predicted"/>
<dbReference type="RefSeq" id="WP_058184642.1">
    <property type="nucleotide sequence ID" value="NZ_LMTZ01000151.1"/>
</dbReference>